<dbReference type="HOGENOM" id="CLU_115851_0_0_11"/>
<dbReference type="Proteomes" id="UP000001919">
    <property type="component" value="Chromosome"/>
</dbReference>
<dbReference type="OrthoDB" id="8718286at2"/>
<accession>C7MHL7</accession>
<name>C7MHL7_BRAFD</name>
<evidence type="ECO:0000313" key="2">
    <source>
        <dbReference type="EMBL" id="ACU84426.1"/>
    </source>
</evidence>
<evidence type="ECO:0000313" key="3">
    <source>
        <dbReference type="Proteomes" id="UP000001919"/>
    </source>
</evidence>
<dbReference type="SUPFAM" id="SSF69118">
    <property type="entry name" value="AhpD-like"/>
    <property type="match status" value="1"/>
</dbReference>
<dbReference type="EMBL" id="CP001643">
    <property type="protein sequence ID" value="ACU84426.1"/>
    <property type="molecule type" value="Genomic_DNA"/>
</dbReference>
<dbReference type="eggNOG" id="COG4950">
    <property type="taxonomic scope" value="Bacteria"/>
</dbReference>
<evidence type="ECO:0000256" key="1">
    <source>
        <dbReference type="SAM" id="MobiDB-lite"/>
    </source>
</evidence>
<dbReference type="InterPro" id="IPR023982">
    <property type="entry name" value="CHP04029_CMD-like"/>
</dbReference>
<dbReference type="PATRIC" id="fig|446465.5.peg.547"/>
<sequence length="183" mass="19326">MSTPTPDVIDHLAGEGDGGAIAALRALRPQAREQAQRSYQVLLEPADPGPVPLRERYAVAAHVARLHGPGPAAELYLENLRDEDPALAEAVAAGGRAGETRLDAALDHADLLVLRPSEAAPAHLRALEAAGWDADGIVTLSQLISFLTFQLRVAHGLRVLAENPAPAAEQSTDRPAPTPQETR</sequence>
<reference evidence="2 3" key="1">
    <citation type="journal article" date="2009" name="Stand. Genomic Sci.">
        <title>Complete genome sequence of Brachybacterium faecium type strain (Schefferle 6-10).</title>
        <authorList>
            <person name="Lapidus A."/>
            <person name="Pukall R."/>
            <person name="Labuttii K."/>
            <person name="Copeland A."/>
            <person name="Del Rio T.G."/>
            <person name="Nolan M."/>
            <person name="Chen F."/>
            <person name="Lucas S."/>
            <person name="Tice H."/>
            <person name="Cheng J.F."/>
            <person name="Bruce D."/>
            <person name="Goodwin L."/>
            <person name="Pitluck S."/>
            <person name="Rohde M."/>
            <person name="Goker M."/>
            <person name="Pati A."/>
            <person name="Ivanova N."/>
            <person name="Mavrommatis K."/>
            <person name="Chen A."/>
            <person name="Palaniappan K."/>
            <person name="D'haeseleer P."/>
            <person name="Chain P."/>
            <person name="Bristow J."/>
            <person name="Eisen J.A."/>
            <person name="Markowitz V."/>
            <person name="Hugenholtz P."/>
            <person name="Kyrpides N.C."/>
            <person name="Klenk H.P."/>
        </authorList>
    </citation>
    <scope>NUCLEOTIDE SEQUENCE [LARGE SCALE GENOMIC DNA]</scope>
    <source>
        <strain evidence="3">ATCC 43885 / DSM 4810 / JCM 11609 / LMG 19847 / NBRC 14762 / NCIMB 9860 / 6-10</strain>
    </source>
</reference>
<dbReference type="KEGG" id="bfa:Bfae_05600"/>
<gene>
    <name evidence="2" type="ordered locus">Bfae_05600</name>
</gene>
<feature type="region of interest" description="Disordered" evidence="1">
    <location>
        <begin position="164"/>
        <end position="183"/>
    </location>
</feature>
<dbReference type="STRING" id="446465.Bfae_05600"/>
<dbReference type="Gene3D" id="1.20.1290.10">
    <property type="entry name" value="AhpD-like"/>
    <property type="match status" value="1"/>
</dbReference>
<dbReference type="AlphaFoldDB" id="C7MHL7"/>
<dbReference type="NCBIfam" id="TIGR04029">
    <property type="entry name" value="CMD_Avi_7170"/>
    <property type="match status" value="1"/>
</dbReference>
<proteinExistence type="predicted"/>
<organism evidence="2 3">
    <name type="scientific">Brachybacterium faecium (strain ATCC 43885 / DSM 4810 / JCM 11609 / LMG 19847 / NBRC 14762 / NCIMB 9860 / 6-10)</name>
    <dbReference type="NCBI Taxonomy" id="446465"/>
    <lineage>
        <taxon>Bacteria</taxon>
        <taxon>Bacillati</taxon>
        <taxon>Actinomycetota</taxon>
        <taxon>Actinomycetes</taxon>
        <taxon>Micrococcales</taxon>
        <taxon>Dermabacteraceae</taxon>
        <taxon>Brachybacterium</taxon>
    </lineage>
</organism>
<keyword evidence="3" id="KW-1185">Reference proteome</keyword>
<dbReference type="InterPro" id="IPR029032">
    <property type="entry name" value="AhpD-like"/>
</dbReference>
<protein>
    <submittedName>
        <fullName evidence="2">Uncharacterized conserved protein</fullName>
    </submittedName>
</protein>